<feature type="transmembrane region" description="Helical" evidence="1">
    <location>
        <begin position="12"/>
        <end position="34"/>
    </location>
</feature>
<keyword evidence="1" id="KW-0812">Transmembrane</keyword>
<keyword evidence="1" id="KW-0472">Membrane</keyword>
<name>A0ABR2SIV7_9ROSI</name>
<keyword evidence="3" id="KW-1185">Reference proteome</keyword>
<evidence type="ECO:0000256" key="1">
    <source>
        <dbReference type="SAM" id="Phobius"/>
    </source>
</evidence>
<accession>A0ABR2SIV7</accession>
<keyword evidence="1" id="KW-1133">Transmembrane helix</keyword>
<proteinExistence type="predicted"/>
<evidence type="ECO:0000313" key="3">
    <source>
        <dbReference type="Proteomes" id="UP001396334"/>
    </source>
</evidence>
<dbReference type="EMBL" id="JBBPBN010000014">
    <property type="protein sequence ID" value="KAK9025218.1"/>
    <property type="molecule type" value="Genomic_DNA"/>
</dbReference>
<sequence length="102" mass="11803">MAVVFLTLSPILYHGTVVYWYIFTAYGYGFIYIFGRSPRVRVQLDYNLRSLNKSNFIRTELLSAEACTPSRLLSAWALNPALVVFLAFSQYDLYAGMLRRLF</sequence>
<dbReference type="Proteomes" id="UP001396334">
    <property type="component" value="Unassembled WGS sequence"/>
</dbReference>
<gene>
    <name evidence="2" type="ORF">V6N11_065114</name>
</gene>
<reference evidence="2 3" key="1">
    <citation type="journal article" date="2024" name="G3 (Bethesda)">
        <title>Genome assembly of Hibiscus sabdariffa L. provides insights into metabolisms of medicinal natural products.</title>
        <authorList>
            <person name="Kim T."/>
        </authorList>
    </citation>
    <scope>NUCLEOTIDE SEQUENCE [LARGE SCALE GENOMIC DNA]</scope>
    <source>
        <strain evidence="2">TK-2024</strain>
        <tissue evidence="2">Old leaves</tissue>
    </source>
</reference>
<comment type="caution">
    <text evidence="2">The sequence shown here is derived from an EMBL/GenBank/DDBJ whole genome shotgun (WGS) entry which is preliminary data.</text>
</comment>
<organism evidence="2 3">
    <name type="scientific">Hibiscus sabdariffa</name>
    <name type="common">roselle</name>
    <dbReference type="NCBI Taxonomy" id="183260"/>
    <lineage>
        <taxon>Eukaryota</taxon>
        <taxon>Viridiplantae</taxon>
        <taxon>Streptophyta</taxon>
        <taxon>Embryophyta</taxon>
        <taxon>Tracheophyta</taxon>
        <taxon>Spermatophyta</taxon>
        <taxon>Magnoliopsida</taxon>
        <taxon>eudicotyledons</taxon>
        <taxon>Gunneridae</taxon>
        <taxon>Pentapetalae</taxon>
        <taxon>rosids</taxon>
        <taxon>malvids</taxon>
        <taxon>Malvales</taxon>
        <taxon>Malvaceae</taxon>
        <taxon>Malvoideae</taxon>
        <taxon>Hibiscus</taxon>
    </lineage>
</organism>
<protein>
    <submittedName>
        <fullName evidence="2">Uncharacterized protein</fullName>
    </submittedName>
</protein>
<evidence type="ECO:0000313" key="2">
    <source>
        <dbReference type="EMBL" id="KAK9025218.1"/>
    </source>
</evidence>